<dbReference type="Proteomes" id="UP001612741">
    <property type="component" value="Unassembled WGS sequence"/>
</dbReference>
<name>A0ABW7Z031_9ACTN</name>
<dbReference type="InterPro" id="IPR038261">
    <property type="entry name" value="GPP34-like_sf"/>
</dbReference>
<proteinExistence type="predicted"/>
<keyword evidence="2" id="KW-0333">Golgi apparatus</keyword>
<protein>
    <submittedName>
        <fullName evidence="5">GPP34 family phosphoprotein</fullName>
    </submittedName>
</protein>
<dbReference type="InterPro" id="IPR008628">
    <property type="entry name" value="GPP34-like"/>
</dbReference>
<evidence type="ECO:0000256" key="3">
    <source>
        <dbReference type="ARBA" id="ARBA00023121"/>
    </source>
</evidence>
<dbReference type="RefSeq" id="WP_397086183.1">
    <property type="nucleotide sequence ID" value="NZ_JBITGY010000008.1"/>
</dbReference>
<keyword evidence="6" id="KW-1185">Reference proteome</keyword>
<organism evidence="5 6">
    <name type="scientific">Nonomuraea typhae</name>
    <dbReference type="NCBI Taxonomy" id="2603600"/>
    <lineage>
        <taxon>Bacteria</taxon>
        <taxon>Bacillati</taxon>
        <taxon>Actinomycetota</taxon>
        <taxon>Actinomycetes</taxon>
        <taxon>Streptosporangiales</taxon>
        <taxon>Streptosporangiaceae</taxon>
        <taxon>Nonomuraea</taxon>
    </lineage>
</organism>
<dbReference type="Gene3D" id="1.10.3630.10">
    <property type="entry name" value="yeast vps74-n-term truncation variant domain like"/>
    <property type="match status" value="1"/>
</dbReference>
<gene>
    <name evidence="5" type="ORF">ACIBG2_29420</name>
</gene>
<comment type="subcellular location">
    <subcellularLocation>
        <location evidence="1">Golgi apparatus membrane</location>
        <topology evidence="1">Peripheral membrane protein</topology>
        <orientation evidence="1">Cytoplasmic side</orientation>
    </subcellularLocation>
</comment>
<evidence type="ECO:0000256" key="1">
    <source>
        <dbReference type="ARBA" id="ARBA00004255"/>
    </source>
</evidence>
<evidence type="ECO:0000256" key="2">
    <source>
        <dbReference type="ARBA" id="ARBA00023034"/>
    </source>
</evidence>
<evidence type="ECO:0000313" key="5">
    <source>
        <dbReference type="EMBL" id="MFI6501533.1"/>
    </source>
</evidence>
<keyword evidence="4" id="KW-0472">Membrane</keyword>
<reference evidence="5 6" key="1">
    <citation type="submission" date="2024-10" db="EMBL/GenBank/DDBJ databases">
        <title>The Natural Products Discovery Center: Release of the First 8490 Sequenced Strains for Exploring Actinobacteria Biosynthetic Diversity.</title>
        <authorList>
            <person name="Kalkreuter E."/>
            <person name="Kautsar S.A."/>
            <person name="Yang D."/>
            <person name="Bader C.D."/>
            <person name="Teijaro C.N."/>
            <person name="Fluegel L."/>
            <person name="Davis C.M."/>
            <person name="Simpson J.R."/>
            <person name="Lauterbach L."/>
            <person name="Steele A.D."/>
            <person name="Gui C."/>
            <person name="Meng S."/>
            <person name="Li G."/>
            <person name="Viehrig K."/>
            <person name="Ye F."/>
            <person name="Su P."/>
            <person name="Kiefer A.F."/>
            <person name="Nichols A."/>
            <person name="Cepeda A.J."/>
            <person name="Yan W."/>
            <person name="Fan B."/>
            <person name="Jiang Y."/>
            <person name="Adhikari A."/>
            <person name="Zheng C.-J."/>
            <person name="Schuster L."/>
            <person name="Cowan T.M."/>
            <person name="Smanski M.J."/>
            <person name="Chevrette M.G."/>
            <person name="De Carvalho L.P.S."/>
            <person name="Shen B."/>
        </authorList>
    </citation>
    <scope>NUCLEOTIDE SEQUENCE [LARGE SCALE GENOMIC DNA]</scope>
    <source>
        <strain evidence="5 6">NPDC050545</strain>
    </source>
</reference>
<evidence type="ECO:0000256" key="4">
    <source>
        <dbReference type="ARBA" id="ARBA00023136"/>
    </source>
</evidence>
<accession>A0ABW7Z031</accession>
<keyword evidence="3" id="KW-0446">Lipid-binding</keyword>
<comment type="caution">
    <text evidence="5">The sequence shown here is derived from an EMBL/GenBank/DDBJ whole genome shotgun (WGS) entry which is preliminary data.</text>
</comment>
<dbReference type="Pfam" id="PF05719">
    <property type="entry name" value="GPP34"/>
    <property type="match status" value="1"/>
</dbReference>
<sequence length="212" mass="22492">MEQSPPLYQDLFVVCHHENGKPLVHRSSIALGLAGAVLADLVLSGRVTLDKGRAAAAELTATGDPVIDAYAREFLRDPAGLDALTWAKAVAADVYDRAQRELVNAGVLVAVTGRRLGMLPYTRYQTDMAAIVRASADVRSAVSGWRDIGARGAALCGLVLVLQVHTELYIGQSDAQLGANLLTIARGHSPQVKSLVALVERLIGEAAVAVYR</sequence>
<evidence type="ECO:0000313" key="6">
    <source>
        <dbReference type="Proteomes" id="UP001612741"/>
    </source>
</evidence>
<dbReference type="EMBL" id="JBITGY010000008">
    <property type="protein sequence ID" value="MFI6501533.1"/>
    <property type="molecule type" value="Genomic_DNA"/>
</dbReference>